<evidence type="ECO:0000313" key="3">
    <source>
        <dbReference type="Proteomes" id="UP000031668"/>
    </source>
</evidence>
<keyword evidence="1" id="KW-1133">Transmembrane helix</keyword>
<keyword evidence="1" id="KW-0472">Membrane</keyword>
<feature type="transmembrane region" description="Helical" evidence="1">
    <location>
        <begin position="7"/>
        <end position="28"/>
    </location>
</feature>
<proteinExistence type="predicted"/>
<accession>A0A0C2N1R7</accession>
<feature type="transmembrane region" description="Helical" evidence="1">
    <location>
        <begin position="68"/>
        <end position="89"/>
    </location>
</feature>
<protein>
    <submittedName>
        <fullName evidence="2">Uncharacterized protein</fullName>
    </submittedName>
</protein>
<dbReference type="AlphaFoldDB" id="A0A0C2N1R7"/>
<keyword evidence="3" id="KW-1185">Reference proteome</keyword>
<keyword evidence="1" id="KW-0812">Transmembrane</keyword>
<comment type="caution">
    <text evidence="2">The sequence shown here is derived from an EMBL/GenBank/DDBJ whole genome shotgun (WGS) entry which is preliminary data.</text>
</comment>
<evidence type="ECO:0000256" key="1">
    <source>
        <dbReference type="SAM" id="Phobius"/>
    </source>
</evidence>
<name>A0A0C2N1R7_THEKT</name>
<gene>
    <name evidence="2" type="ORF">RF11_12550</name>
</gene>
<reference evidence="2 3" key="1">
    <citation type="journal article" date="2014" name="Genome Biol. Evol.">
        <title>The genome of the myxosporean Thelohanellus kitauei shows adaptations to nutrient acquisition within its fish host.</title>
        <authorList>
            <person name="Yang Y."/>
            <person name="Xiong J."/>
            <person name="Zhou Z."/>
            <person name="Huo F."/>
            <person name="Miao W."/>
            <person name="Ran C."/>
            <person name="Liu Y."/>
            <person name="Zhang J."/>
            <person name="Feng J."/>
            <person name="Wang M."/>
            <person name="Wang M."/>
            <person name="Wang L."/>
            <person name="Yao B."/>
        </authorList>
    </citation>
    <scope>NUCLEOTIDE SEQUENCE [LARGE SCALE GENOMIC DNA]</scope>
    <source>
        <strain evidence="2">Wuqing</strain>
    </source>
</reference>
<feature type="transmembrane region" description="Helical" evidence="1">
    <location>
        <begin position="40"/>
        <end position="61"/>
    </location>
</feature>
<evidence type="ECO:0000313" key="2">
    <source>
        <dbReference type="EMBL" id="KII73576.1"/>
    </source>
</evidence>
<feature type="transmembrane region" description="Helical" evidence="1">
    <location>
        <begin position="109"/>
        <end position="135"/>
    </location>
</feature>
<organism evidence="2 3">
    <name type="scientific">Thelohanellus kitauei</name>
    <name type="common">Myxosporean</name>
    <dbReference type="NCBI Taxonomy" id="669202"/>
    <lineage>
        <taxon>Eukaryota</taxon>
        <taxon>Metazoa</taxon>
        <taxon>Cnidaria</taxon>
        <taxon>Myxozoa</taxon>
        <taxon>Myxosporea</taxon>
        <taxon>Bivalvulida</taxon>
        <taxon>Platysporina</taxon>
        <taxon>Myxobolidae</taxon>
        <taxon>Thelohanellus</taxon>
    </lineage>
</organism>
<dbReference type="EMBL" id="JWZT01000767">
    <property type="protein sequence ID" value="KII73576.1"/>
    <property type="molecule type" value="Genomic_DNA"/>
</dbReference>
<dbReference type="Proteomes" id="UP000031668">
    <property type="component" value="Unassembled WGS sequence"/>
</dbReference>
<sequence length="180" mass="20779">MFVRIIIGYWFYLGINVSLLIIGGINSLPCGMYCGVEAGVAFFSETVWSHSLLLHSGYLALQTPHSLYFAFFFLFLFIQSVLHVVHIYGFDPWPWAGLENGRIFWQYDYHKIGVVYMGCAVYNGFLLLMSFVIAYKFYKAARYYKASLAEAGREFYYVCFSSSESDEGTECEKSKEFMEK</sequence>